<sequence length="197" mass="23206">MEVIEQFYLKRHNSEYDEMRKLVNNISSRRNVEFANYDKYDKPILDIINRVEMTKKLCPRVEIDLAPFLSDLFDRSATTNCKLGPDRFVMMASRDPVYMVDTMRTQANIRRDEATQALADANARMESIIKQKVNESLDKDVPREKKVTTIERDCGDRYKEQYNEAFSQISDLEADLKQAKQDLKDTERKQYPFVSRV</sequence>
<evidence type="ECO:0000313" key="2">
    <source>
        <dbReference type="EnsemblPlants" id="cds.evm.model.01.2912"/>
    </source>
</evidence>
<dbReference type="EnsemblPlants" id="evm.model.01.2912">
    <property type="protein sequence ID" value="cds.evm.model.01.2912"/>
    <property type="gene ID" value="evm.TU.01.2912"/>
</dbReference>
<dbReference type="AlphaFoldDB" id="A0A803NN27"/>
<organism evidence="2 3">
    <name type="scientific">Cannabis sativa</name>
    <name type="common">Hemp</name>
    <name type="synonym">Marijuana</name>
    <dbReference type="NCBI Taxonomy" id="3483"/>
    <lineage>
        <taxon>Eukaryota</taxon>
        <taxon>Viridiplantae</taxon>
        <taxon>Streptophyta</taxon>
        <taxon>Embryophyta</taxon>
        <taxon>Tracheophyta</taxon>
        <taxon>Spermatophyta</taxon>
        <taxon>Magnoliopsida</taxon>
        <taxon>eudicotyledons</taxon>
        <taxon>Gunneridae</taxon>
        <taxon>Pentapetalae</taxon>
        <taxon>rosids</taxon>
        <taxon>fabids</taxon>
        <taxon>Rosales</taxon>
        <taxon>Cannabaceae</taxon>
        <taxon>Cannabis</taxon>
    </lineage>
</organism>
<dbReference type="EMBL" id="UZAU01000082">
    <property type="status" value="NOT_ANNOTATED_CDS"/>
    <property type="molecule type" value="Genomic_DNA"/>
</dbReference>
<proteinExistence type="predicted"/>
<keyword evidence="3" id="KW-1185">Reference proteome</keyword>
<feature type="coiled-coil region" evidence="1">
    <location>
        <begin position="104"/>
        <end position="131"/>
    </location>
</feature>
<evidence type="ECO:0000313" key="3">
    <source>
        <dbReference type="Proteomes" id="UP000596661"/>
    </source>
</evidence>
<reference evidence="2" key="1">
    <citation type="submission" date="2018-11" db="EMBL/GenBank/DDBJ databases">
        <authorList>
            <person name="Grassa J C."/>
        </authorList>
    </citation>
    <scope>NUCLEOTIDE SEQUENCE [LARGE SCALE GENOMIC DNA]</scope>
</reference>
<accession>A0A803NN27</accession>
<keyword evidence="1" id="KW-0175">Coiled coil</keyword>
<dbReference type="Proteomes" id="UP000596661">
    <property type="component" value="Chromosome 1"/>
</dbReference>
<feature type="coiled-coil region" evidence="1">
    <location>
        <begin position="162"/>
        <end position="189"/>
    </location>
</feature>
<dbReference type="Gramene" id="evm.model.01.2912">
    <property type="protein sequence ID" value="cds.evm.model.01.2912"/>
    <property type="gene ID" value="evm.TU.01.2912"/>
</dbReference>
<protein>
    <submittedName>
        <fullName evidence="2">Uncharacterized protein</fullName>
    </submittedName>
</protein>
<reference evidence="2" key="2">
    <citation type="submission" date="2021-03" db="UniProtKB">
        <authorList>
            <consortium name="EnsemblPlants"/>
        </authorList>
    </citation>
    <scope>IDENTIFICATION</scope>
</reference>
<evidence type="ECO:0000256" key="1">
    <source>
        <dbReference type="SAM" id="Coils"/>
    </source>
</evidence>
<name>A0A803NN27_CANSA</name>